<keyword evidence="3" id="KW-1185">Reference proteome</keyword>
<sequence length="147" mass="15583">MKNHLISGAALILACGIAQANVSTILIKSTGDNQKSQIRFTLNNQANADIMSDSALVPASAKVLAPQDAVTFSIDAPEEVGTQRIRYNNGNLGCDFYIDTQSQTVMPNMPPAFFSYVTAVPINAGTSCDVNAIGGVNHLAVSFMKFN</sequence>
<protein>
    <submittedName>
        <fullName evidence="2">Uncharacterized protein</fullName>
    </submittedName>
</protein>
<evidence type="ECO:0000313" key="2">
    <source>
        <dbReference type="EMBL" id="CDZ77392.1"/>
    </source>
</evidence>
<evidence type="ECO:0000313" key="3">
    <source>
        <dbReference type="Proteomes" id="UP000044071"/>
    </source>
</evidence>
<dbReference type="Proteomes" id="UP000044071">
    <property type="component" value="Unassembled WGS sequence"/>
</dbReference>
<accession>A0A078KWM5</accession>
<evidence type="ECO:0000256" key="1">
    <source>
        <dbReference type="SAM" id="SignalP"/>
    </source>
</evidence>
<gene>
    <name evidence="2" type="ORF">BN59_01675</name>
</gene>
<feature type="chain" id="PRO_5009744052" evidence="1">
    <location>
        <begin position="21"/>
        <end position="147"/>
    </location>
</feature>
<organism evidence="2 3">
    <name type="scientific">Legionella massiliensis</name>
    <dbReference type="NCBI Taxonomy" id="1034943"/>
    <lineage>
        <taxon>Bacteria</taxon>
        <taxon>Pseudomonadati</taxon>
        <taxon>Pseudomonadota</taxon>
        <taxon>Gammaproteobacteria</taxon>
        <taxon>Legionellales</taxon>
        <taxon>Legionellaceae</taxon>
        <taxon>Legionella</taxon>
    </lineage>
</organism>
<dbReference type="AlphaFoldDB" id="A0A078KWM5"/>
<dbReference type="OrthoDB" id="9899525at2"/>
<dbReference type="RefSeq" id="WP_043873936.1">
    <property type="nucleotide sequence ID" value="NZ_CCVW01000002.1"/>
</dbReference>
<dbReference type="STRING" id="1034943.BN59_01675"/>
<name>A0A078KWM5_9GAMM</name>
<reference evidence="2 3" key="1">
    <citation type="submission" date="2014-06" db="EMBL/GenBank/DDBJ databases">
        <authorList>
            <person name="Urmite Genomes Urmite Genomes"/>
        </authorList>
    </citation>
    <scope>NUCLEOTIDE SEQUENCE [LARGE SCALE GENOMIC DNA]</scope>
</reference>
<proteinExistence type="predicted"/>
<keyword evidence="1" id="KW-0732">Signal</keyword>
<dbReference type="PROSITE" id="PS51257">
    <property type="entry name" value="PROKAR_LIPOPROTEIN"/>
    <property type="match status" value="1"/>
</dbReference>
<feature type="signal peptide" evidence="1">
    <location>
        <begin position="1"/>
        <end position="20"/>
    </location>
</feature>
<dbReference type="EMBL" id="CCSB01000002">
    <property type="protein sequence ID" value="CDZ77392.1"/>
    <property type="molecule type" value="Genomic_DNA"/>
</dbReference>